<reference evidence="2" key="1">
    <citation type="submission" date="2016-06" db="EMBL/GenBank/DDBJ databases">
        <title>Parallel loss of symbiosis genes in relatives of nitrogen-fixing non-legume Parasponia.</title>
        <authorList>
            <person name="Van Velzen R."/>
            <person name="Holmer R."/>
            <person name="Bu F."/>
            <person name="Rutten L."/>
            <person name="Van Zeijl A."/>
            <person name="Liu W."/>
            <person name="Santuari L."/>
            <person name="Cao Q."/>
            <person name="Sharma T."/>
            <person name="Shen D."/>
            <person name="Roswanjaya Y."/>
            <person name="Wardhani T."/>
            <person name="Kalhor M.S."/>
            <person name="Jansen J."/>
            <person name="Van den Hoogen J."/>
            <person name="Gungor B."/>
            <person name="Hartog M."/>
            <person name="Hontelez J."/>
            <person name="Verver J."/>
            <person name="Yang W.-C."/>
            <person name="Schijlen E."/>
            <person name="Repin R."/>
            <person name="Schilthuizen M."/>
            <person name="Schranz E."/>
            <person name="Heidstra R."/>
            <person name="Miyata K."/>
            <person name="Fedorova E."/>
            <person name="Kohlen W."/>
            <person name="Bisseling T."/>
            <person name="Smit S."/>
            <person name="Geurts R."/>
        </authorList>
    </citation>
    <scope>NUCLEOTIDE SEQUENCE [LARGE SCALE GENOMIC DNA]</scope>
    <source>
        <strain evidence="2">cv. RG33-2</strain>
    </source>
</reference>
<name>A0A2P5F9J2_TREOI</name>
<keyword evidence="2" id="KW-1185">Reference proteome</keyword>
<comment type="caution">
    <text evidence="1">The sequence shown here is derived from an EMBL/GenBank/DDBJ whole genome shotgun (WGS) entry which is preliminary data.</text>
</comment>
<accession>A0A2P5F9J2</accession>
<evidence type="ECO:0000313" key="2">
    <source>
        <dbReference type="Proteomes" id="UP000237000"/>
    </source>
</evidence>
<dbReference type="EMBL" id="JXTC01000051">
    <property type="protein sequence ID" value="PON94457.1"/>
    <property type="molecule type" value="Genomic_DNA"/>
</dbReference>
<dbReference type="AlphaFoldDB" id="A0A2P5F9J2"/>
<dbReference type="Proteomes" id="UP000237000">
    <property type="component" value="Unassembled WGS sequence"/>
</dbReference>
<organism evidence="1 2">
    <name type="scientific">Trema orientale</name>
    <name type="common">Charcoal tree</name>
    <name type="synonym">Celtis orientalis</name>
    <dbReference type="NCBI Taxonomy" id="63057"/>
    <lineage>
        <taxon>Eukaryota</taxon>
        <taxon>Viridiplantae</taxon>
        <taxon>Streptophyta</taxon>
        <taxon>Embryophyta</taxon>
        <taxon>Tracheophyta</taxon>
        <taxon>Spermatophyta</taxon>
        <taxon>Magnoliopsida</taxon>
        <taxon>eudicotyledons</taxon>
        <taxon>Gunneridae</taxon>
        <taxon>Pentapetalae</taxon>
        <taxon>rosids</taxon>
        <taxon>fabids</taxon>
        <taxon>Rosales</taxon>
        <taxon>Cannabaceae</taxon>
        <taxon>Trema</taxon>
    </lineage>
</organism>
<proteinExistence type="predicted"/>
<dbReference type="InParanoid" id="A0A2P5F9J2"/>
<sequence length="81" mass="9283">MLFIIFENIPKLNFWVGYGGQQLRAARMAVLSCDSMSNPMLEEGPGRLPVLGSRSTRSSSARVQVWGYRWLDFLERSRESE</sequence>
<gene>
    <name evidence="1" type="ORF">TorRG33x02_097040</name>
</gene>
<protein>
    <submittedName>
        <fullName evidence="1">Uncharacterized protein</fullName>
    </submittedName>
</protein>
<evidence type="ECO:0000313" key="1">
    <source>
        <dbReference type="EMBL" id="PON94457.1"/>
    </source>
</evidence>